<organism evidence="3 4">
    <name type="scientific">Fuscibacter oryzae</name>
    <dbReference type="NCBI Taxonomy" id="2803939"/>
    <lineage>
        <taxon>Bacteria</taxon>
        <taxon>Pseudomonadati</taxon>
        <taxon>Pseudomonadota</taxon>
        <taxon>Alphaproteobacteria</taxon>
        <taxon>Rhodobacterales</taxon>
        <taxon>Paracoccaceae</taxon>
        <taxon>Fuscibacter</taxon>
    </lineage>
</organism>
<dbReference type="InterPro" id="IPR000620">
    <property type="entry name" value="EamA_dom"/>
</dbReference>
<proteinExistence type="predicted"/>
<dbReference type="EMBL" id="JAESVP010000005">
    <property type="protein sequence ID" value="MBL4928726.1"/>
    <property type="molecule type" value="Genomic_DNA"/>
</dbReference>
<feature type="domain" description="EamA" evidence="2">
    <location>
        <begin position="149"/>
        <end position="279"/>
    </location>
</feature>
<dbReference type="Pfam" id="PF00892">
    <property type="entry name" value="EamA"/>
    <property type="match status" value="2"/>
</dbReference>
<gene>
    <name evidence="3" type="ORF">JI744_11480</name>
</gene>
<evidence type="ECO:0000259" key="2">
    <source>
        <dbReference type="Pfam" id="PF00892"/>
    </source>
</evidence>
<feature type="transmembrane region" description="Helical" evidence="1">
    <location>
        <begin position="93"/>
        <end position="115"/>
    </location>
</feature>
<dbReference type="RefSeq" id="WP_202660978.1">
    <property type="nucleotide sequence ID" value="NZ_JAESVP010000005.1"/>
</dbReference>
<reference evidence="3" key="1">
    <citation type="submission" date="2021-01" db="EMBL/GenBank/DDBJ databases">
        <title>Genome seq and assembly of Tabrizicola sp. KVB23.</title>
        <authorList>
            <person name="Chhetri G."/>
        </authorList>
    </citation>
    <scope>NUCLEOTIDE SEQUENCE</scope>
    <source>
        <strain evidence="3">KVB23</strain>
    </source>
</reference>
<feature type="domain" description="EamA" evidence="2">
    <location>
        <begin position="5"/>
        <end position="138"/>
    </location>
</feature>
<protein>
    <submittedName>
        <fullName evidence="3">DMT family transporter</fullName>
    </submittedName>
</protein>
<feature type="transmembrane region" description="Helical" evidence="1">
    <location>
        <begin position="65"/>
        <end position="87"/>
    </location>
</feature>
<keyword evidence="4" id="KW-1185">Reference proteome</keyword>
<dbReference type="SUPFAM" id="SSF103481">
    <property type="entry name" value="Multidrug resistance efflux transporter EmrE"/>
    <property type="match status" value="2"/>
</dbReference>
<evidence type="ECO:0000313" key="4">
    <source>
        <dbReference type="Proteomes" id="UP000619033"/>
    </source>
</evidence>
<comment type="caution">
    <text evidence="3">The sequence shown here is derived from an EMBL/GenBank/DDBJ whole genome shotgun (WGS) entry which is preliminary data.</text>
</comment>
<evidence type="ECO:0000256" key="1">
    <source>
        <dbReference type="SAM" id="Phobius"/>
    </source>
</evidence>
<dbReference type="GO" id="GO:0016020">
    <property type="term" value="C:membrane"/>
    <property type="evidence" value="ECO:0007669"/>
    <property type="project" value="InterPro"/>
</dbReference>
<feature type="transmembrane region" description="Helical" evidence="1">
    <location>
        <begin position="177"/>
        <end position="196"/>
    </location>
</feature>
<keyword evidence="1" id="KW-0812">Transmembrane</keyword>
<feature type="transmembrane region" description="Helical" evidence="1">
    <location>
        <begin position="124"/>
        <end position="145"/>
    </location>
</feature>
<name>A0A8J7SVJ5_9RHOB</name>
<feature type="transmembrane region" description="Helical" evidence="1">
    <location>
        <begin position="240"/>
        <end position="257"/>
    </location>
</feature>
<feature type="transmembrane region" description="Helical" evidence="1">
    <location>
        <begin position="263"/>
        <end position="282"/>
    </location>
</feature>
<dbReference type="PANTHER" id="PTHR22911:SF79">
    <property type="entry name" value="MOBA-LIKE NTP TRANSFERASE DOMAIN-CONTAINING PROTEIN"/>
    <property type="match status" value="1"/>
</dbReference>
<dbReference type="AlphaFoldDB" id="A0A8J7SVJ5"/>
<keyword evidence="1" id="KW-0472">Membrane</keyword>
<accession>A0A8J7SVJ5</accession>
<feature type="transmembrane region" description="Helical" evidence="1">
    <location>
        <begin position="151"/>
        <end position="170"/>
    </location>
</feature>
<dbReference type="Proteomes" id="UP000619033">
    <property type="component" value="Unassembled WGS sequence"/>
</dbReference>
<feature type="transmembrane region" description="Helical" evidence="1">
    <location>
        <begin position="208"/>
        <end position="228"/>
    </location>
</feature>
<keyword evidence="1" id="KW-1133">Transmembrane helix</keyword>
<dbReference type="InterPro" id="IPR037185">
    <property type="entry name" value="EmrE-like"/>
</dbReference>
<evidence type="ECO:0000313" key="3">
    <source>
        <dbReference type="EMBL" id="MBL4928726.1"/>
    </source>
</evidence>
<feature type="transmembrane region" description="Helical" evidence="1">
    <location>
        <begin position="31"/>
        <end position="53"/>
    </location>
</feature>
<dbReference type="PANTHER" id="PTHR22911">
    <property type="entry name" value="ACYL-MALONYL CONDENSING ENZYME-RELATED"/>
    <property type="match status" value="1"/>
</dbReference>
<sequence>MKYGTGVLLVFCAGVLWSTMGLFVRNIEGAGTAAILFWRSAGLLPVLAGFILWRTGGRLIGPMRAVGLAGVIGGLGLVLAYTGAIYALRATTVANAVFLYSAAPFFSALLGWVFLRESIRPSTWAAMALAGAGIFVMIGTGFGGGSMDGNMAALSSALGFAIFTVALRWGHVGDMMPAVLVGGLMSMVAAWALAGAWGQSLAAPPQDIAIAMVMGAVALAGGMILYTLGSRGLAAAEATLISSVENILAPIWVWVFLGETAGPTTLIGGAMVLAAVMLNAVAGARRNAMQAA</sequence>